<evidence type="ECO:0000313" key="4">
    <source>
        <dbReference type="Proteomes" id="UP000232693"/>
    </source>
</evidence>
<dbReference type="OrthoDB" id="5636623at2"/>
<evidence type="ECO:0008006" key="5">
    <source>
        <dbReference type="Google" id="ProtNLM"/>
    </source>
</evidence>
<dbReference type="Pfam" id="PF04367">
    <property type="entry name" value="DUF502"/>
    <property type="match status" value="1"/>
</dbReference>
<keyword evidence="2" id="KW-1133">Transmembrane helix</keyword>
<evidence type="ECO:0000256" key="1">
    <source>
        <dbReference type="SAM" id="MobiDB-lite"/>
    </source>
</evidence>
<name>A0A2K9AFD0_9GAMM</name>
<dbReference type="EMBL" id="CP025120">
    <property type="protein sequence ID" value="AUD79096.1"/>
    <property type="molecule type" value="Genomic_DNA"/>
</dbReference>
<dbReference type="AlphaFoldDB" id="A0A2K9AFD0"/>
<organism evidence="3 4">
    <name type="scientific">Kangiella profundi</name>
    <dbReference type="NCBI Taxonomy" id="1561924"/>
    <lineage>
        <taxon>Bacteria</taxon>
        <taxon>Pseudomonadati</taxon>
        <taxon>Pseudomonadota</taxon>
        <taxon>Gammaproteobacteria</taxon>
        <taxon>Kangiellales</taxon>
        <taxon>Kangiellaceae</taxon>
        <taxon>Kangiella</taxon>
    </lineage>
</organism>
<accession>A0A2K9AFD0</accession>
<feature type="region of interest" description="Disordered" evidence="1">
    <location>
        <begin position="188"/>
        <end position="237"/>
    </location>
</feature>
<dbReference type="InterPro" id="IPR007462">
    <property type="entry name" value="COV1-like"/>
</dbReference>
<feature type="transmembrane region" description="Helical" evidence="2">
    <location>
        <begin position="12"/>
        <end position="34"/>
    </location>
</feature>
<proteinExistence type="predicted"/>
<reference evidence="3 4" key="1">
    <citation type="submission" date="2017-12" db="EMBL/GenBank/DDBJ databases">
        <title>Kangiella profundi FT102 completed genome.</title>
        <authorList>
            <person name="Xu J."/>
            <person name="Wang J."/>
            <person name="Lu Y."/>
        </authorList>
    </citation>
    <scope>NUCLEOTIDE SEQUENCE [LARGE SCALE GENOMIC DNA]</scope>
    <source>
        <strain evidence="3 4">FT102</strain>
    </source>
</reference>
<dbReference type="Proteomes" id="UP000232693">
    <property type="component" value="Chromosome"/>
</dbReference>
<feature type="transmembrane region" description="Helical" evidence="2">
    <location>
        <begin position="54"/>
        <end position="78"/>
    </location>
</feature>
<sequence length="237" mass="26296">MKVSGMKNISAIFLQGLIAILPILLTIALVGWLLTTLETYLRELLLLVIPDDSYWPGLGLILGLLLIFGLGLLIKFYLGQMILSGLNKLMERIPLVNTVYSAFNDVMRFLSPDKEEDLRQAVLCEVKEGVEVIGFITASNVSLGERDDLVAVYVPMSYQIGGFTFFMPKSKCKELDMSPSEAMKKVLTASMGSDKSVVTPDSVDDKENKDDKQDNSEAERKDESDTDTKKNNENDKG</sequence>
<protein>
    <recommendedName>
        <fullName evidence="5">DUF502 domain-containing protein</fullName>
    </recommendedName>
</protein>
<feature type="compositionally biased region" description="Basic and acidic residues" evidence="1">
    <location>
        <begin position="203"/>
        <end position="237"/>
    </location>
</feature>
<keyword evidence="2" id="KW-0472">Membrane</keyword>
<dbReference type="PANTHER" id="PTHR31876">
    <property type="entry name" value="COV-LIKE PROTEIN 1"/>
    <property type="match status" value="1"/>
</dbReference>
<evidence type="ECO:0000256" key="2">
    <source>
        <dbReference type="SAM" id="Phobius"/>
    </source>
</evidence>
<keyword evidence="2" id="KW-0812">Transmembrane</keyword>
<keyword evidence="4" id="KW-1185">Reference proteome</keyword>
<dbReference type="PANTHER" id="PTHR31876:SF26">
    <property type="entry name" value="PROTEIN LIKE COV 2"/>
    <property type="match status" value="1"/>
</dbReference>
<evidence type="ECO:0000313" key="3">
    <source>
        <dbReference type="EMBL" id="AUD79096.1"/>
    </source>
</evidence>
<gene>
    <name evidence="3" type="ORF">CW740_07485</name>
</gene>
<dbReference type="KEGG" id="kpd:CW740_07485"/>